<gene>
    <name evidence="1" type="ORF">METZ01_LOCUS406633</name>
</gene>
<organism evidence="1">
    <name type="scientific">marine metagenome</name>
    <dbReference type="NCBI Taxonomy" id="408172"/>
    <lineage>
        <taxon>unclassified sequences</taxon>
        <taxon>metagenomes</taxon>
        <taxon>ecological metagenomes</taxon>
    </lineage>
</organism>
<proteinExistence type="predicted"/>
<name>A0A382W4V9_9ZZZZ</name>
<dbReference type="AlphaFoldDB" id="A0A382W4V9"/>
<dbReference type="EMBL" id="UINC01157023">
    <property type="protein sequence ID" value="SVD53779.1"/>
    <property type="molecule type" value="Genomic_DNA"/>
</dbReference>
<accession>A0A382W4V9</accession>
<evidence type="ECO:0000313" key="1">
    <source>
        <dbReference type="EMBL" id="SVD53779.1"/>
    </source>
</evidence>
<feature type="non-terminal residue" evidence="1">
    <location>
        <position position="157"/>
    </location>
</feature>
<protein>
    <submittedName>
        <fullName evidence="1">Uncharacterized protein</fullName>
    </submittedName>
</protein>
<sequence length="157" mass="15628">MSKNLTTSGDYNINTGTDDVNITAAAVAITGNLVVTGATTTITTTNTAITDNVIILNKDEAGAGVTAGTAGVEIERGSVDNASLIWDEATDKFILKLGAGIASLQANATTVSSLTMGAVTISAILDEDNMATNSATALATQQSVKAYVDSGLAGGAA</sequence>
<reference evidence="1" key="1">
    <citation type="submission" date="2018-05" db="EMBL/GenBank/DDBJ databases">
        <authorList>
            <person name="Lanie J.A."/>
            <person name="Ng W.-L."/>
            <person name="Kazmierczak K.M."/>
            <person name="Andrzejewski T.M."/>
            <person name="Davidsen T.M."/>
            <person name="Wayne K.J."/>
            <person name="Tettelin H."/>
            <person name="Glass J.I."/>
            <person name="Rusch D."/>
            <person name="Podicherti R."/>
            <person name="Tsui H.-C.T."/>
            <person name="Winkler M.E."/>
        </authorList>
    </citation>
    <scope>NUCLEOTIDE SEQUENCE</scope>
</reference>